<evidence type="ECO:0000256" key="3">
    <source>
        <dbReference type="ARBA" id="ARBA00022729"/>
    </source>
</evidence>
<evidence type="ECO:0000256" key="6">
    <source>
        <dbReference type="SAM" id="SignalP"/>
    </source>
</evidence>
<dbReference type="AlphaFoldDB" id="L7LPU4"/>
<dbReference type="Pfam" id="PF00014">
    <property type="entry name" value="Kunitz_BPTI"/>
    <property type="match status" value="2"/>
</dbReference>
<feature type="chain" id="PRO_5003980705" evidence="6">
    <location>
        <begin position="21"/>
        <end position="252"/>
    </location>
</feature>
<proteinExistence type="evidence at transcript level"/>
<evidence type="ECO:0000256" key="4">
    <source>
        <dbReference type="ARBA" id="ARBA00023157"/>
    </source>
</evidence>
<dbReference type="GO" id="GO:0004867">
    <property type="term" value="F:serine-type endopeptidase inhibitor activity"/>
    <property type="evidence" value="ECO:0007669"/>
    <property type="project" value="InterPro"/>
</dbReference>
<reference evidence="8" key="1">
    <citation type="submission" date="2012-11" db="EMBL/GenBank/DDBJ databases">
        <authorList>
            <person name="Lucero-Rivera Y.E."/>
            <person name="Tovar-Ramirez D."/>
        </authorList>
    </citation>
    <scope>NUCLEOTIDE SEQUENCE</scope>
    <source>
        <tissue evidence="8">Salivary gland</tissue>
    </source>
</reference>
<dbReference type="PANTHER" id="PTHR45938">
    <property type="entry name" value="ACP24A4-RELATED"/>
    <property type="match status" value="1"/>
</dbReference>
<comment type="subcellular location">
    <subcellularLocation>
        <location evidence="1">Secreted</location>
    </subcellularLocation>
</comment>
<protein>
    <submittedName>
        <fullName evidence="8">Putative trilaris</fullName>
    </submittedName>
</protein>
<organism evidence="8">
    <name type="scientific">Rhipicephalus pulchellus</name>
    <name type="common">Yellow backed tick</name>
    <name type="synonym">Dermacentor pulchellus</name>
    <dbReference type="NCBI Taxonomy" id="72859"/>
    <lineage>
        <taxon>Eukaryota</taxon>
        <taxon>Metazoa</taxon>
        <taxon>Ecdysozoa</taxon>
        <taxon>Arthropoda</taxon>
        <taxon>Chelicerata</taxon>
        <taxon>Arachnida</taxon>
        <taxon>Acari</taxon>
        <taxon>Parasitiformes</taxon>
        <taxon>Ixodida</taxon>
        <taxon>Ixodoidea</taxon>
        <taxon>Ixodidae</taxon>
        <taxon>Rhipicephalinae</taxon>
        <taxon>Rhipicephalus</taxon>
        <taxon>Rhipicephalus</taxon>
    </lineage>
</organism>
<evidence type="ECO:0000313" key="8">
    <source>
        <dbReference type="EMBL" id="JAA53921.1"/>
    </source>
</evidence>
<dbReference type="SUPFAM" id="SSF57362">
    <property type="entry name" value="BPTI-like"/>
    <property type="match status" value="3"/>
</dbReference>
<name>L7LPU4_RHIPC</name>
<feature type="domain" description="BPTI/Kunitz inhibitor" evidence="7">
    <location>
        <begin position="39"/>
        <end position="89"/>
    </location>
</feature>
<sequence>MRPLYNSCLLLVLSVCGVHGLQILGKNPGKPPRRMPLCCLKSPFNSTCQPITSTWYYDLKAKICRQISPGMCNRGSNSFASHLKCMEACKPSTKVMLGQCLKPAVLVRCSALRHAWYYEFPSRSCKMFSYMHCGATCNVFLSEMKCQWTCNPRMTPKPLCSADPEPDRCVFKNRRVFFDFRNDVCLEFPKKRCGKGHNSFTSFHQCYNTCSYNRSTMSCPTCEQKQHLVQPPSRNPGAARHLVPVASHSRRG</sequence>
<feature type="domain" description="BPTI/Kunitz inhibitor" evidence="7">
    <location>
        <begin position="100"/>
        <end position="150"/>
    </location>
</feature>
<feature type="region of interest" description="Disordered" evidence="5">
    <location>
        <begin position="230"/>
        <end position="252"/>
    </location>
</feature>
<keyword evidence="2" id="KW-0964">Secreted</keyword>
<dbReference type="GO" id="GO:0048019">
    <property type="term" value="F:receptor antagonist activity"/>
    <property type="evidence" value="ECO:0007669"/>
    <property type="project" value="TreeGrafter"/>
</dbReference>
<dbReference type="GO" id="GO:0005615">
    <property type="term" value="C:extracellular space"/>
    <property type="evidence" value="ECO:0007669"/>
    <property type="project" value="TreeGrafter"/>
</dbReference>
<dbReference type="GO" id="GO:0050431">
    <property type="term" value="F:transforming growth factor beta binding"/>
    <property type="evidence" value="ECO:0007669"/>
    <property type="project" value="TreeGrafter"/>
</dbReference>
<evidence type="ECO:0000259" key="7">
    <source>
        <dbReference type="PROSITE" id="PS50279"/>
    </source>
</evidence>
<evidence type="ECO:0000256" key="1">
    <source>
        <dbReference type="ARBA" id="ARBA00004613"/>
    </source>
</evidence>
<reference evidence="8" key="2">
    <citation type="journal article" date="2015" name="J. Proteomics">
        <title>Sexual differences in the sialomes of the zebra tick, Rhipicephalus pulchellus.</title>
        <authorList>
            <person name="Tan A.W."/>
            <person name="Francischetti I.M."/>
            <person name="Slovak M."/>
            <person name="Kini R.M."/>
            <person name="Ribeiro J.M."/>
        </authorList>
    </citation>
    <scope>NUCLEOTIDE SEQUENCE</scope>
    <source>
        <tissue evidence="8">Salivary gland</tissue>
    </source>
</reference>
<keyword evidence="4" id="KW-1015">Disulfide bond</keyword>
<dbReference type="InterPro" id="IPR002223">
    <property type="entry name" value="Kunitz_BPTI"/>
</dbReference>
<dbReference type="PROSITE" id="PS50279">
    <property type="entry name" value="BPTI_KUNITZ_2"/>
    <property type="match status" value="3"/>
</dbReference>
<feature type="signal peptide" evidence="6">
    <location>
        <begin position="1"/>
        <end position="20"/>
    </location>
</feature>
<accession>L7LPU4</accession>
<dbReference type="PANTHER" id="PTHR45938:SF11">
    <property type="entry name" value="WAP, KAZAL, IMMUNOGLOBULIN, KUNITZ AND NTR DOMAIN-CONTAINING PROTEIN 2-LIKE"/>
    <property type="match status" value="1"/>
</dbReference>
<evidence type="ECO:0000256" key="2">
    <source>
        <dbReference type="ARBA" id="ARBA00022525"/>
    </source>
</evidence>
<feature type="domain" description="BPTI/Kunitz inhibitor" evidence="7">
    <location>
        <begin position="160"/>
        <end position="210"/>
    </location>
</feature>
<dbReference type="InterPro" id="IPR036880">
    <property type="entry name" value="Kunitz_BPTI_sf"/>
</dbReference>
<dbReference type="EMBL" id="GACK01011113">
    <property type="protein sequence ID" value="JAA53921.1"/>
    <property type="molecule type" value="mRNA"/>
</dbReference>
<dbReference type="SMART" id="SM00131">
    <property type="entry name" value="KU"/>
    <property type="match status" value="2"/>
</dbReference>
<keyword evidence="3 6" id="KW-0732">Signal</keyword>
<evidence type="ECO:0000256" key="5">
    <source>
        <dbReference type="SAM" id="MobiDB-lite"/>
    </source>
</evidence>
<dbReference type="Gene3D" id="4.10.410.10">
    <property type="entry name" value="Pancreatic trypsin inhibitor Kunitz domain"/>
    <property type="match status" value="3"/>
</dbReference>